<dbReference type="CDD" id="cd03431">
    <property type="entry name" value="NUDIX_DNA_Glycosylase_C-MutY"/>
    <property type="match status" value="1"/>
</dbReference>
<keyword evidence="6" id="KW-0004">4Fe-4S</keyword>
<dbReference type="AlphaFoldDB" id="A0A3M5ND34"/>
<organism evidence="16 17">
    <name type="scientific">Pseudomonas syringae pv. theae</name>
    <dbReference type="NCBI Taxonomy" id="103985"/>
    <lineage>
        <taxon>Bacteria</taxon>
        <taxon>Pseudomonadati</taxon>
        <taxon>Pseudomonadota</taxon>
        <taxon>Gammaproteobacteria</taxon>
        <taxon>Pseudomonadales</taxon>
        <taxon>Pseudomonadaceae</taxon>
        <taxon>Pseudomonas</taxon>
        <taxon>Pseudomonas syringae</taxon>
    </lineage>
</organism>
<evidence type="ECO:0000256" key="7">
    <source>
        <dbReference type="ARBA" id="ARBA00022723"/>
    </source>
</evidence>
<dbReference type="Pfam" id="PF14815">
    <property type="entry name" value="NUDIX_4"/>
    <property type="match status" value="1"/>
</dbReference>
<evidence type="ECO:0000259" key="15">
    <source>
        <dbReference type="SMART" id="SM00478"/>
    </source>
</evidence>
<dbReference type="Pfam" id="PF00730">
    <property type="entry name" value="HhH-GPD"/>
    <property type="match status" value="1"/>
</dbReference>
<sequence length="375" mass="42275">MALLHWQKTFHIPTMRAHPAMQPEQFSSAVLDWYDRHGRHDLPWQQGITPYRVWVSEIMLQQTQVSTVLNYFDRFMEALPTVQALAEAPEDEVLHLWTGLGYYTRARNLQKTAKIVVADHDGEFPRDVEKLILLPGIGLSTAGAIASLSMGLRAPILDGNVKRVLARFTAQEGYPGEPKVAKQLWATAERFTPHSRVNNYTQAMMDLGATLCTRSKPSCLLCPLERACQAHMLGLETRYPIPKPRKTVPQKRTLMPMLANEDNAILLYRRPSSGLWGGLWSLPELDDFDDLQHLATQHALQLGEHHELPGLVHTFSHFQLSIEPWLVKVQEAADHVAEADWLWYNLATPPRLGLAAPVKKLLKRAADVLNAGESS</sequence>
<protein>
    <recommendedName>
        <fullName evidence="5 14">Adenine DNA glycosylase</fullName>
        <ecNumber evidence="4 14">3.2.2.31</ecNumber>
    </recommendedName>
</protein>
<evidence type="ECO:0000256" key="10">
    <source>
        <dbReference type="ARBA" id="ARBA00023004"/>
    </source>
</evidence>
<dbReference type="PROSITE" id="PS01155">
    <property type="entry name" value="ENDONUCLEASE_III_2"/>
    <property type="match status" value="1"/>
</dbReference>
<evidence type="ECO:0000256" key="14">
    <source>
        <dbReference type="RuleBase" id="RU365096"/>
    </source>
</evidence>
<dbReference type="GO" id="GO:0035485">
    <property type="term" value="F:adenine/guanine mispair binding"/>
    <property type="evidence" value="ECO:0007669"/>
    <property type="project" value="TreeGrafter"/>
</dbReference>
<proteinExistence type="inferred from homology"/>
<dbReference type="InterPro" id="IPR029119">
    <property type="entry name" value="MutY_C"/>
</dbReference>
<dbReference type="InterPro" id="IPR011257">
    <property type="entry name" value="DNA_glycosylase"/>
</dbReference>
<evidence type="ECO:0000256" key="12">
    <source>
        <dbReference type="ARBA" id="ARBA00023204"/>
    </source>
</evidence>
<dbReference type="GO" id="GO:0006284">
    <property type="term" value="P:base-excision repair"/>
    <property type="evidence" value="ECO:0007669"/>
    <property type="project" value="UniProtKB-UniRule"/>
</dbReference>
<dbReference type="NCBIfam" id="TIGR01084">
    <property type="entry name" value="mutY"/>
    <property type="match status" value="1"/>
</dbReference>
<evidence type="ECO:0000256" key="9">
    <source>
        <dbReference type="ARBA" id="ARBA00022801"/>
    </source>
</evidence>
<dbReference type="GO" id="GO:0032357">
    <property type="term" value="F:oxidized purine DNA binding"/>
    <property type="evidence" value="ECO:0007669"/>
    <property type="project" value="TreeGrafter"/>
</dbReference>
<accession>A0A3M5ND34</accession>
<dbReference type="Gene3D" id="1.10.1670.10">
    <property type="entry name" value="Helix-hairpin-Helix base-excision DNA repair enzymes (C-terminal)"/>
    <property type="match status" value="1"/>
</dbReference>
<evidence type="ECO:0000256" key="11">
    <source>
        <dbReference type="ARBA" id="ARBA00023014"/>
    </source>
</evidence>
<dbReference type="InterPro" id="IPR044298">
    <property type="entry name" value="MIG/MutY"/>
</dbReference>
<dbReference type="GO" id="GO:0000701">
    <property type="term" value="F:purine-specific mismatch base pair DNA N-glycosylase activity"/>
    <property type="evidence" value="ECO:0007669"/>
    <property type="project" value="UniProtKB-EC"/>
</dbReference>
<evidence type="ECO:0000256" key="4">
    <source>
        <dbReference type="ARBA" id="ARBA00012045"/>
    </source>
</evidence>
<dbReference type="PANTHER" id="PTHR42944:SF1">
    <property type="entry name" value="ADENINE DNA GLYCOSYLASE"/>
    <property type="match status" value="1"/>
</dbReference>
<evidence type="ECO:0000256" key="8">
    <source>
        <dbReference type="ARBA" id="ARBA00022763"/>
    </source>
</evidence>
<comment type="caution">
    <text evidence="16">The sequence shown here is derived from an EMBL/GenBank/DDBJ whole genome shotgun (WGS) entry which is preliminary data.</text>
</comment>
<evidence type="ECO:0000256" key="3">
    <source>
        <dbReference type="ARBA" id="ARBA00008343"/>
    </source>
</evidence>
<gene>
    <name evidence="16" type="ORF">ALP44_100143</name>
</gene>
<dbReference type="Gene3D" id="1.10.340.30">
    <property type="entry name" value="Hypothetical protein, domain 2"/>
    <property type="match status" value="1"/>
</dbReference>
<dbReference type="GO" id="GO:0051539">
    <property type="term" value="F:4 iron, 4 sulfur cluster binding"/>
    <property type="evidence" value="ECO:0007669"/>
    <property type="project" value="UniProtKB-UniRule"/>
</dbReference>
<dbReference type="FunFam" id="1.10.340.30:FF:000002">
    <property type="entry name" value="Adenine DNA glycosylase"/>
    <property type="match status" value="1"/>
</dbReference>
<dbReference type="Gene3D" id="3.90.79.10">
    <property type="entry name" value="Nucleoside Triphosphate Pyrophosphohydrolase"/>
    <property type="match status" value="1"/>
</dbReference>
<evidence type="ECO:0000313" key="16">
    <source>
        <dbReference type="EMBL" id="RMT69486.1"/>
    </source>
</evidence>
<dbReference type="EMBL" id="RBTL01000129">
    <property type="protein sequence ID" value="RMT69486.1"/>
    <property type="molecule type" value="Genomic_DNA"/>
</dbReference>
<keyword evidence="10 14" id="KW-0408">Iron</keyword>
<dbReference type="SUPFAM" id="SSF48150">
    <property type="entry name" value="DNA-glycosylase"/>
    <property type="match status" value="1"/>
</dbReference>
<comment type="similarity">
    <text evidence="3 14">Belongs to the Nth/MutY family.</text>
</comment>
<keyword evidence="12" id="KW-0234">DNA repair</keyword>
<evidence type="ECO:0000256" key="2">
    <source>
        <dbReference type="ARBA" id="ARBA00002933"/>
    </source>
</evidence>
<dbReference type="InterPro" id="IPR023170">
    <property type="entry name" value="HhH_base_excis_C"/>
</dbReference>
<keyword evidence="11" id="KW-0411">Iron-sulfur</keyword>
<dbReference type="InterPro" id="IPR004036">
    <property type="entry name" value="Endonuclease-III-like_CS2"/>
</dbReference>
<dbReference type="GO" id="GO:0046872">
    <property type="term" value="F:metal ion binding"/>
    <property type="evidence" value="ECO:0007669"/>
    <property type="project" value="UniProtKB-UniRule"/>
</dbReference>
<evidence type="ECO:0000256" key="1">
    <source>
        <dbReference type="ARBA" id="ARBA00000843"/>
    </source>
</evidence>
<dbReference type="SUPFAM" id="SSF55811">
    <property type="entry name" value="Nudix"/>
    <property type="match status" value="1"/>
</dbReference>
<dbReference type="GO" id="GO:0034039">
    <property type="term" value="F:8-oxo-7,8-dihydroguanine DNA N-glycosylase activity"/>
    <property type="evidence" value="ECO:0007669"/>
    <property type="project" value="TreeGrafter"/>
</dbReference>
<dbReference type="InterPro" id="IPR003265">
    <property type="entry name" value="HhH-GPD_domain"/>
</dbReference>
<dbReference type="PANTHER" id="PTHR42944">
    <property type="entry name" value="ADENINE DNA GLYCOSYLASE"/>
    <property type="match status" value="1"/>
</dbReference>
<evidence type="ECO:0000313" key="17">
    <source>
        <dbReference type="Proteomes" id="UP000282636"/>
    </source>
</evidence>
<keyword evidence="7" id="KW-0479">Metal-binding</keyword>
<keyword evidence="8 14" id="KW-0227">DNA damage</keyword>
<reference evidence="16 17" key="1">
    <citation type="submission" date="2018-08" db="EMBL/GenBank/DDBJ databases">
        <title>Recombination of ecologically and evolutionarily significant loci maintains genetic cohesion in the Pseudomonas syringae species complex.</title>
        <authorList>
            <person name="Dillon M."/>
            <person name="Thakur S."/>
            <person name="Almeida R.N.D."/>
            <person name="Weir B.S."/>
            <person name="Guttman D.S."/>
        </authorList>
    </citation>
    <scope>NUCLEOTIDE SEQUENCE [LARGE SCALE GENOMIC DNA]</scope>
    <source>
        <strain evidence="16 17">ICMP 3934</strain>
    </source>
</reference>
<dbReference type="NCBIfam" id="NF008132">
    <property type="entry name" value="PRK10880.1"/>
    <property type="match status" value="1"/>
</dbReference>
<feature type="domain" description="HhH-GPD" evidence="15">
    <location>
        <begin position="59"/>
        <end position="210"/>
    </location>
</feature>
<evidence type="ECO:0000256" key="6">
    <source>
        <dbReference type="ARBA" id="ARBA00022485"/>
    </source>
</evidence>
<dbReference type="InterPro" id="IPR015797">
    <property type="entry name" value="NUDIX_hydrolase-like_dom_sf"/>
</dbReference>
<comment type="function">
    <text evidence="2">Adenine glycosylase active on G-A mispairs. MutY also corrects error-prone DNA synthesis past GO lesions which are due to the oxidatively damaged form of guanine: 7,8-dihydro-8-oxoguanine (8-oxo-dGTP).</text>
</comment>
<name>A0A3M5ND34_PSESX</name>
<dbReference type="SMART" id="SM00478">
    <property type="entry name" value="ENDO3c"/>
    <property type="match status" value="1"/>
</dbReference>
<dbReference type="InterPro" id="IPR005760">
    <property type="entry name" value="A/G_AdeGlyc_MutY"/>
</dbReference>
<dbReference type="CDD" id="cd00056">
    <property type="entry name" value="ENDO3c"/>
    <property type="match status" value="1"/>
</dbReference>
<comment type="cofactor">
    <cofactor evidence="14">
        <name>[4Fe-4S] cluster</name>
        <dbReference type="ChEBI" id="CHEBI:49883"/>
    </cofactor>
    <text evidence="14">Binds 1 [4Fe-4S] cluster.</text>
</comment>
<dbReference type="GO" id="GO:0006298">
    <property type="term" value="P:mismatch repair"/>
    <property type="evidence" value="ECO:0007669"/>
    <property type="project" value="TreeGrafter"/>
</dbReference>
<keyword evidence="13 14" id="KW-0326">Glycosidase</keyword>
<evidence type="ECO:0000256" key="5">
    <source>
        <dbReference type="ARBA" id="ARBA00022023"/>
    </source>
</evidence>
<dbReference type="Proteomes" id="UP000282636">
    <property type="component" value="Unassembled WGS sequence"/>
</dbReference>
<keyword evidence="9" id="KW-0378">Hydrolase</keyword>
<comment type="catalytic activity">
    <reaction evidence="1 14">
        <text>Hydrolyzes free adenine bases from 7,8-dihydro-8-oxoguanine:adenine mismatched double-stranded DNA, leaving an apurinic site.</text>
        <dbReference type="EC" id="3.2.2.31"/>
    </reaction>
</comment>
<evidence type="ECO:0000256" key="13">
    <source>
        <dbReference type="ARBA" id="ARBA00023295"/>
    </source>
</evidence>
<dbReference type="EC" id="3.2.2.31" evidence="4 14"/>